<evidence type="ECO:0000313" key="3">
    <source>
        <dbReference type="Proteomes" id="UP000040576"/>
    </source>
</evidence>
<feature type="domain" description="Hemerythrin-like" evidence="1">
    <location>
        <begin position="16"/>
        <end position="135"/>
    </location>
</feature>
<evidence type="ECO:0000259" key="1">
    <source>
        <dbReference type="Pfam" id="PF01814"/>
    </source>
</evidence>
<dbReference type="OrthoDB" id="2678857at2"/>
<gene>
    <name evidence="2" type="ORF">BT1A1_1305</name>
</gene>
<dbReference type="AlphaFoldDB" id="A0A090ITW4"/>
<dbReference type="InterPro" id="IPR012312">
    <property type="entry name" value="Hemerythrin-like"/>
</dbReference>
<dbReference type="Pfam" id="PF01814">
    <property type="entry name" value="Hemerythrin"/>
    <property type="match status" value="1"/>
</dbReference>
<dbReference type="RefSeq" id="WP_034769261.1">
    <property type="nucleotide sequence ID" value="NZ_CCRF01000042.1"/>
</dbReference>
<dbReference type="PATRIC" id="fig|35841.7.peg.1749"/>
<name>A0A090ITW4_9BACI</name>
<dbReference type="Gene3D" id="1.20.120.520">
    <property type="entry name" value="nmb1532 protein domain like"/>
    <property type="match status" value="1"/>
</dbReference>
<reference evidence="2 3" key="1">
    <citation type="submission" date="2014-07" db="EMBL/GenBank/DDBJ databases">
        <authorList>
            <person name="Wibberg Daniel"/>
        </authorList>
    </citation>
    <scope>NUCLEOTIDE SEQUENCE [LARGE SCALE GENOMIC DNA]</scope>
</reference>
<accession>A0A090ITW4</accession>
<dbReference type="EMBL" id="CCRF01000042">
    <property type="protein sequence ID" value="CEE01137.1"/>
    <property type="molecule type" value="Genomic_DNA"/>
</dbReference>
<keyword evidence="3" id="KW-1185">Reference proteome</keyword>
<dbReference type="KEGG" id="bthv:CQJ30_06950"/>
<protein>
    <recommendedName>
        <fullName evidence="1">Hemerythrin-like domain-containing protein</fullName>
    </recommendedName>
</protein>
<organism evidence="2 3">
    <name type="scientific">Caldibacillus thermoamylovorans</name>
    <dbReference type="NCBI Taxonomy" id="35841"/>
    <lineage>
        <taxon>Bacteria</taxon>
        <taxon>Bacillati</taxon>
        <taxon>Bacillota</taxon>
        <taxon>Bacilli</taxon>
        <taxon>Bacillales</taxon>
        <taxon>Bacillaceae</taxon>
        <taxon>Caldibacillus</taxon>
    </lineage>
</organism>
<dbReference type="Proteomes" id="UP000040576">
    <property type="component" value="Unassembled WGS sequence"/>
</dbReference>
<evidence type="ECO:0000313" key="2">
    <source>
        <dbReference type="EMBL" id="CEE01137.1"/>
    </source>
</evidence>
<sequence>MSGPGLKHADSHSAIHEAALEEAKELNNILARLVKAGQTEKALQTAYIAVEHWETRTLRHAQAEEEGLYKELAEEHPELKDAITALVRDHNTMRYLVKQIKQTLETDGFTEEVLQQFHALVHVDAYHNFEEEKILPHH</sequence>
<proteinExistence type="predicted"/>